<evidence type="ECO:0000313" key="2">
    <source>
        <dbReference type="Proteomes" id="UP000177306"/>
    </source>
</evidence>
<dbReference type="EMBL" id="MFLY01000048">
    <property type="protein sequence ID" value="OGG72492.1"/>
    <property type="molecule type" value="Genomic_DNA"/>
</dbReference>
<organism evidence="1 2">
    <name type="scientific">Candidatus Kaiserbacteria bacterium RIFCSPLOWO2_01_FULL_53_17</name>
    <dbReference type="NCBI Taxonomy" id="1798511"/>
    <lineage>
        <taxon>Bacteria</taxon>
        <taxon>Candidatus Kaiseribacteriota</taxon>
    </lineage>
</organism>
<proteinExistence type="predicted"/>
<dbReference type="Proteomes" id="UP000177306">
    <property type="component" value="Unassembled WGS sequence"/>
</dbReference>
<evidence type="ECO:0000313" key="1">
    <source>
        <dbReference type="EMBL" id="OGG72492.1"/>
    </source>
</evidence>
<name>A0A1F6EGU3_9BACT</name>
<sequence length="355" mass="40264">MSSIENPEDVVPTEDPADVKKELRGLLMKFHPDRVARAQKKAEELSKILTALLDAADEGRVIQGWNDLAVGAESALYKEGDLVHFIRQDNDGNIHDAEFRLPKWVRAFRQGLAAFAEGRSDDDVQNILDFDPLSADRRAQRALKARIDVARTVDDLIRTQENIQQSKSLLEKSRRKLLREIVGRIAGAYSPLAGQATKLGELTSLSKDVRDLIDDASHAAQEDKDYFLNILSMIFDARAEVIGFTMVENKEDGEKLEKIGSYITAIQAFPFADRVKKEELIRKGNELARAIFMESMKKSRSERSLERLHEYVYHFPFSPDDAGEAIRTDVLTWIEKKWSSYFSPEARGAQKNIVR</sequence>
<dbReference type="AlphaFoldDB" id="A0A1F6EGU3"/>
<gene>
    <name evidence="1" type="ORF">A3A38_02515</name>
</gene>
<accession>A0A1F6EGU3</accession>
<reference evidence="1 2" key="1">
    <citation type="journal article" date="2016" name="Nat. Commun.">
        <title>Thousands of microbial genomes shed light on interconnected biogeochemical processes in an aquifer system.</title>
        <authorList>
            <person name="Anantharaman K."/>
            <person name="Brown C.T."/>
            <person name="Hug L.A."/>
            <person name="Sharon I."/>
            <person name="Castelle C.J."/>
            <person name="Probst A.J."/>
            <person name="Thomas B.C."/>
            <person name="Singh A."/>
            <person name="Wilkins M.J."/>
            <person name="Karaoz U."/>
            <person name="Brodie E.L."/>
            <person name="Williams K.H."/>
            <person name="Hubbard S.S."/>
            <person name="Banfield J.F."/>
        </authorList>
    </citation>
    <scope>NUCLEOTIDE SEQUENCE [LARGE SCALE GENOMIC DNA]</scope>
</reference>
<protein>
    <recommendedName>
        <fullName evidence="3">J domain-containing protein</fullName>
    </recommendedName>
</protein>
<evidence type="ECO:0008006" key="3">
    <source>
        <dbReference type="Google" id="ProtNLM"/>
    </source>
</evidence>
<comment type="caution">
    <text evidence="1">The sequence shown here is derived from an EMBL/GenBank/DDBJ whole genome shotgun (WGS) entry which is preliminary data.</text>
</comment>